<dbReference type="RefSeq" id="XP_002677249.1">
    <property type="nucleotide sequence ID" value="XM_002677203.1"/>
</dbReference>
<accession>D2VFP2</accession>
<evidence type="ECO:0000313" key="2">
    <source>
        <dbReference type="Proteomes" id="UP000006671"/>
    </source>
</evidence>
<organism evidence="2">
    <name type="scientific">Naegleria gruberi</name>
    <name type="common">Amoeba</name>
    <dbReference type="NCBI Taxonomy" id="5762"/>
    <lineage>
        <taxon>Eukaryota</taxon>
        <taxon>Discoba</taxon>
        <taxon>Heterolobosea</taxon>
        <taxon>Tetramitia</taxon>
        <taxon>Eutetramitia</taxon>
        <taxon>Vahlkampfiidae</taxon>
        <taxon>Naegleria</taxon>
    </lineage>
</organism>
<reference evidence="1 2" key="1">
    <citation type="journal article" date="2010" name="Cell">
        <title>The genome of Naegleria gruberi illuminates early eukaryotic versatility.</title>
        <authorList>
            <person name="Fritz-Laylin L.K."/>
            <person name="Prochnik S.E."/>
            <person name="Ginger M.L."/>
            <person name="Dacks J.B."/>
            <person name="Carpenter M.L."/>
            <person name="Field M.C."/>
            <person name="Kuo A."/>
            <person name="Paredez A."/>
            <person name="Chapman J."/>
            <person name="Pham J."/>
            <person name="Shu S."/>
            <person name="Neupane R."/>
            <person name="Cipriano M."/>
            <person name="Mancuso J."/>
            <person name="Tu H."/>
            <person name="Salamov A."/>
            <person name="Lindquist E."/>
            <person name="Shapiro H."/>
            <person name="Lucas S."/>
            <person name="Grigoriev I.V."/>
            <person name="Cande W.Z."/>
            <person name="Fulton C."/>
            <person name="Rokhsar D.S."/>
            <person name="Dawson S.C."/>
        </authorList>
    </citation>
    <scope>NUCLEOTIDE SEQUENCE [LARGE SCALE GENOMIC DNA]</scope>
    <source>
        <strain evidence="1 2">NEG-M</strain>
    </source>
</reference>
<protein>
    <submittedName>
        <fullName evidence="1">Predicted protein</fullName>
    </submittedName>
</protein>
<evidence type="ECO:0000313" key="1">
    <source>
        <dbReference type="EMBL" id="EFC44505.1"/>
    </source>
</evidence>
<dbReference type="EMBL" id="GG738868">
    <property type="protein sequence ID" value="EFC44505.1"/>
    <property type="molecule type" value="Genomic_DNA"/>
</dbReference>
<sequence>MGNQYSAETKVTPPRFNPSHHITRLAKVIFQFKFNTIVNETAHTAFKVVVSYLDKKIVKKLFVAGDGYDQETKEARCSIIVPENILFNARIETLDGIVVHSVENVMVQSLKKETTELLHIDFNCEMLKEQIITQLEMIGDNQITLAGVSIASGGKSTILNRILKTLKSKRVPFKEGSASFMEMAYKILSDAKNPSKDYLNSFTKDVSKIPIDDVEKFEKIYLQDMPGFFKFDNEKQLIEKFEFSEYLFKTVFEQVAQEFDAPHAVFVPIPINNPTMFSTESKTKETMLDYYTSIPSYISSEFSTSCIYCYSKIDGHSIFRDYIEKSVPILDMRTQDEVPIEITKANVLKLFYEWDILETGDGNFENIVSADYPIPFISKFQCKNEEIVKIFEYMHLKLLLKLVEVAHAKISSAQTSTIQIIKKNNNYEKSHD</sequence>
<dbReference type="SUPFAM" id="SSF52540">
    <property type="entry name" value="P-loop containing nucleoside triphosphate hydrolases"/>
    <property type="match status" value="1"/>
</dbReference>
<dbReference type="InterPro" id="IPR027417">
    <property type="entry name" value="P-loop_NTPase"/>
</dbReference>
<dbReference type="GeneID" id="8848446"/>
<dbReference type="KEGG" id="ngr:NAEGRDRAFT_58069"/>
<proteinExistence type="predicted"/>
<dbReference type="VEuPathDB" id="AmoebaDB:NAEGRDRAFT_58069"/>
<gene>
    <name evidence="1" type="ORF">NAEGRDRAFT_58069</name>
</gene>
<dbReference type="InParanoid" id="D2VFP2"/>
<dbReference type="AlphaFoldDB" id="D2VFP2"/>
<dbReference type="Proteomes" id="UP000006671">
    <property type="component" value="Unassembled WGS sequence"/>
</dbReference>
<keyword evidence="2" id="KW-1185">Reference proteome</keyword>
<name>D2VFP2_NAEGR</name>